<dbReference type="OrthoDB" id="2242871at2"/>
<keyword evidence="2" id="KW-1185">Reference proteome</keyword>
<protein>
    <submittedName>
        <fullName evidence="1">Uncharacterized protein</fullName>
    </submittedName>
</protein>
<sequence>MHYPKVVLEKSATEKDHTGVERAIVSADQRCSIGNLLKEAGVDLTIESEITTE</sequence>
<accession>A0A1M4VQE3</accession>
<name>A0A1M4VQE3_9LACT</name>
<dbReference type="Proteomes" id="UP000184128">
    <property type="component" value="Unassembled WGS sequence"/>
</dbReference>
<reference evidence="1 2" key="1">
    <citation type="submission" date="2016-11" db="EMBL/GenBank/DDBJ databases">
        <authorList>
            <person name="Jaros S."/>
            <person name="Januszkiewicz K."/>
            <person name="Wedrychowicz H."/>
        </authorList>
    </citation>
    <scope>NUCLEOTIDE SEQUENCE [LARGE SCALE GENOMIC DNA]</scope>
    <source>
        <strain evidence="1 2">DSM 15692</strain>
    </source>
</reference>
<dbReference type="EMBL" id="FQUF01000012">
    <property type="protein sequence ID" value="SHE71022.1"/>
    <property type="molecule type" value="Genomic_DNA"/>
</dbReference>
<proteinExistence type="predicted"/>
<evidence type="ECO:0000313" key="2">
    <source>
        <dbReference type="Proteomes" id="UP000184128"/>
    </source>
</evidence>
<dbReference type="RefSeq" id="WP_159431724.1">
    <property type="nucleotide sequence ID" value="NZ_FQUF01000012.1"/>
</dbReference>
<evidence type="ECO:0000313" key="1">
    <source>
        <dbReference type="EMBL" id="SHE71022.1"/>
    </source>
</evidence>
<dbReference type="STRING" id="1121025.SAMN02745249_00986"/>
<dbReference type="AlphaFoldDB" id="A0A1M4VQE3"/>
<organism evidence="1 2">
    <name type="scientific">Atopostipes suicloacalis DSM 15692</name>
    <dbReference type="NCBI Taxonomy" id="1121025"/>
    <lineage>
        <taxon>Bacteria</taxon>
        <taxon>Bacillati</taxon>
        <taxon>Bacillota</taxon>
        <taxon>Bacilli</taxon>
        <taxon>Lactobacillales</taxon>
        <taxon>Carnobacteriaceae</taxon>
        <taxon>Atopostipes</taxon>
    </lineage>
</organism>
<gene>
    <name evidence="1" type="ORF">SAMN02745249_00986</name>
</gene>